<evidence type="ECO:0000313" key="1">
    <source>
        <dbReference type="EMBL" id="CAI9550925.1"/>
    </source>
</evidence>
<organism evidence="1 2">
    <name type="scientific">Staurois parvus</name>
    <dbReference type="NCBI Taxonomy" id="386267"/>
    <lineage>
        <taxon>Eukaryota</taxon>
        <taxon>Metazoa</taxon>
        <taxon>Chordata</taxon>
        <taxon>Craniata</taxon>
        <taxon>Vertebrata</taxon>
        <taxon>Euteleostomi</taxon>
        <taxon>Amphibia</taxon>
        <taxon>Batrachia</taxon>
        <taxon>Anura</taxon>
        <taxon>Neobatrachia</taxon>
        <taxon>Ranoidea</taxon>
        <taxon>Ranidae</taxon>
        <taxon>Staurois</taxon>
    </lineage>
</organism>
<sequence length="94" mass="11237">MLSLGCIARDFFSWESACDQHRVIKHCPDRGHGSCFFLEQNKNSSYKLSSFRRRHKMALTTDEKRYLTVYMLQNNCISMFCVLWEARYNECRIL</sequence>
<reference evidence="1" key="1">
    <citation type="submission" date="2023-05" db="EMBL/GenBank/DDBJ databases">
        <authorList>
            <person name="Stuckert A."/>
        </authorList>
    </citation>
    <scope>NUCLEOTIDE SEQUENCE</scope>
</reference>
<feature type="non-terminal residue" evidence="1">
    <location>
        <position position="94"/>
    </location>
</feature>
<keyword evidence="2" id="KW-1185">Reference proteome</keyword>
<accession>A0ABN9BT67</accession>
<protein>
    <submittedName>
        <fullName evidence="1">Uncharacterized protein</fullName>
    </submittedName>
</protein>
<evidence type="ECO:0000313" key="2">
    <source>
        <dbReference type="Proteomes" id="UP001162483"/>
    </source>
</evidence>
<dbReference type="EMBL" id="CATNWA010005877">
    <property type="protein sequence ID" value="CAI9550925.1"/>
    <property type="molecule type" value="Genomic_DNA"/>
</dbReference>
<comment type="caution">
    <text evidence="1">The sequence shown here is derived from an EMBL/GenBank/DDBJ whole genome shotgun (WGS) entry which is preliminary data.</text>
</comment>
<name>A0ABN9BT67_9NEOB</name>
<gene>
    <name evidence="1" type="ORF">SPARVUS_LOCUS3648348</name>
</gene>
<proteinExistence type="predicted"/>
<dbReference type="Proteomes" id="UP001162483">
    <property type="component" value="Unassembled WGS sequence"/>
</dbReference>